<dbReference type="AlphaFoldDB" id="A0AAV9GFV5"/>
<dbReference type="EMBL" id="MU865956">
    <property type="protein sequence ID" value="KAK4446536.1"/>
    <property type="molecule type" value="Genomic_DNA"/>
</dbReference>
<organism evidence="2 3">
    <name type="scientific">Podospora aff. communis PSN243</name>
    <dbReference type="NCBI Taxonomy" id="3040156"/>
    <lineage>
        <taxon>Eukaryota</taxon>
        <taxon>Fungi</taxon>
        <taxon>Dikarya</taxon>
        <taxon>Ascomycota</taxon>
        <taxon>Pezizomycotina</taxon>
        <taxon>Sordariomycetes</taxon>
        <taxon>Sordariomycetidae</taxon>
        <taxon>Sordariales</taxon>
        <taxon>Podosporaceae</taxon>
        <taxon>Podospora</taxon>
    </lineage>
</organism>
<accession>A0AAV9GFV5</accession>
<sequence length="709" mass="79178">MTTAGISSCATCADLLLDKTAIEQTLGRRLGADQHIVTRVVEAKVTRSKSSHTAPLLPELLAAAERGCRICHFLRNALLLGGQLGEGPLNLCGEYSFNSWFAGDGQDTLNLILRINHLVGPNVYQCLAAFLVTADYDDVLLTGLWRTPSPMTLSVDNTAFMRHAIETCEITCPQQPNSSSFLPTRLLDLGIREAAEARLVSTSSFGVGCHVKYAALSYSWGTKDEATAQLKTTTANLQQHQRGIKFESMSQVMRDAVVVCRLLCIRYLWMDAVCIIQDGESGSHGSDWDKESEQMGEVFQHAHVTLCAASSRSCQQSFLQGLQSRQLRRIEFHSSLVNAATGHYSLTRVDSMTFARSLDDWRIFNALAFPLALETSHWWKRGWVLQERHMSKRLLIFGNNMVYYICPYCKRSSNGLIQNAQPPSLFSGVIQQLQSDPYTPALTYYNHFTELAMEYSALNLTYEADRLPAISGFAKRIGAVIGDRYLAGLWQRNLYRDLLWCWRNPDSPGPWKPEAPSWSWIRKAAPFMKAAVSDYHLIHEANLHPAYHNIQGQTELASSNPYGEVRGGEIAITTRAEYFAWNGEYKITHTRGCLELIKAENMQYFADCKLDWTPSNAALDGTASLYKDAPGIFLALVASADARRPYHHNAPPGICELTANSRNMWGLILVPMPNRPECSMRIGIFTSRANKTGEASIFDQSGTQTFLIR</sequence>
<protein>
    <submittedName>
        <fullName evidence="2">Heterokaryon incompatibility protein-domain-containing protein</fullName>
    </submittedName>
</protein>
<dbReference type="Proteomes" id="UP001321760">
    <property type="component" value="Unassembled WGS sequence"/>
</dbReference>
<proteinExistence type="predicted"/>
<feature type="domain" description="Heterokaryon incompatibility" evidence="1">
    <location>
        <begin position="213"/>
        <end position="387"/>
    </location>
</feature>
<reference evidence="2" key="1">
    <citation type="journal article" date="2023" name="Mol. Phylogenet. Evol.">
        <title>Genome-scale phylogeny and comparative genomics of the fungal order Sordariales.</title>
        <authorList>
            <person name="Hensen N."/>
            <person name="Bonometti L."/>
            <person name="Westerberg I."/>
            <person name="Brannstrom I.O."/>
            <person name="Guillou S."/>
            <person name="Cros-Aarteil S."/>
            <person name="Calhoun S."/>
            <person name="Haridas S."/>
            <person name="Kuo A."/>
            <person name="Mondo S."/>
            <person name="Pangilinan J."/>
            <person name="Riley R."/>
            <person name="LaButti K."/>
            <person name="Andreopoulos B."/>
            <person name="Lipzen A."/>
            <person name="Chen C."/>
            <person name="Yan M."/>
            <person name="Daum C."/>
            <person name="Ng V."/>
            <person name="Clum A."/>
            <person name="Steindorff A."/>
            <person name="Ohm R.A."/>
            <person name="Martin F."/>
            <person name="Silar P."/>
            <person name="Natvig D.O."/>
            <person name="Lalanne C."/>
            <person name="Gautier V."/>
            <person name="Ament-Velasquez S.L."/>
            <person name="Kruys A."/>
            <person name="Hutchinson M.I."/>
            <person name="Powell A.J."/>
            <person name="Barry K."/>
            <person name="Miller A.N."/>
            <person name="Grigoriev I.V."/>
            <person name="Debuchy R."/>
            <person name="Gladieux P."/>
            <person name="Hiltunen Thoren M."/>
            <person name="Johannesson H."/>
        </authorList>
    </citation>
    <scope>NUCLEOTIDE SEQUENCE</scope>
    <source>
        <strain evidence="2">PSN243</strain>
    </source>
</reference>
<reference evidence="2" key="2">
    <citation type="submission" date="2023-05" db="EMBL/GenBank/DDBJ databases">
        <authorList>
            <consortium name="Lawrence Berkeley National Laboratory"/>
            <person name="Steindorff A."/>
            <person name="Hensen N."/>
            <person name="Bonometti L."/>
            <person name="Westerberg I."/>
            <person name="Brannstrom I.O."/>
            <person name="Guillou S."/>
            <person name="Cros-Aarteil S."/>
            <person name="Calhoun S."/>
            <person name="Haridas S."/>
            <person name="Kuo A."/>
            <person name="Mondo S."/>
            <person name="Pangilinan J."/>
            <person name="Riley R."/>
            <person name="Labutti K."/>
            <person name="Andreopoulos B."/>
            <person name="Lipzen A."/>
            <person name="Chen C."/>
            <person name="Yanf M."/>
            <person name="Daum C."/>
            <person name="Ng V."/>
            <person name="Clum A."/>
            <person name="Ohm R."/>
            <person name="Martin F."/>
            <person name="Silar P."/>
            <person name="Natvig D."/>
            <person name="Lalanne C."/>
            <person name="Gautier V."/>
            <person name="Ament-Velasquez S.L."/>
            <person name="Kruys A."/>
            <person name="Hutchinson M.I."/>
            <person name="Powell A.J."/>
            <person name="Barry K."/>
            <person name="Miller A.N."/>
            <person name="Grigoriev I.V."/>
            <person name="Debuchy R."/>
            <person name="Gladieux P."/>
            <person name="Thoren M.H."/>
            <person name="Johannesson H."/>
        </authorList>
    </citation>
    <scope>NUCLEOTIDE SEQUENCE</scope>
    <source>
        <strain evidence="2">PSN243</strain>
    </source>
</reference>
<name>A0AAV9GFV5_9PEZI</name>
<gene>
    <name evidence="2" type="ORF">QBC34DRAFT_148897</name>
</gene>
<dbReference type="InterPro" id="IPR010730">
    <property type="entry name" value="HET"/>
</dbReference>
<evidence type="ECO:0000259" key="1">
    <source>
        <dbReference type="Pfam" id="PF06985"/>
    </source>
</evidence>
<keyword evidence="3" id="KW-1185">Reference proteome</keyword>
<comment type="caution">
    <text evidence="2">The sequence shown here is derived from an EMBL/GenBank/DDBJ whole genome shotgun (WGS) entry which is preliminary data.</text>
</comment>
<dbReference type="Pfam" id="PF06985">
    <property type="entry name" value="HET"/>
    <property type="match status" value="1"/>
</dbReference>
<dbReference type="PANTHER" id="PTHR33112">
    <property type="entry name" value="DOMAIN PROTEIN, PUTATIVE-RELATED"/>
    <property type="match status" value="1"/>
</dbReference>
<dbReference type="PANTHER" id="PTHR33112:SF16">
    <property type="entry name" value="HETEROKARYON INCOMPATIBILITY DOMAIN-CONTAINING PROTEIN"/>
    <property type="match status" value="1"/>
</dbReference>
<evidence type="ECO:0000313" key="2">
    <source>
        <dbReference type="EMBL" id="KAK4446536.1"/>
    </source>
</evidence>
<evidence type="ECO:0000313" key="3">
    <source>
        <dbReference type="Proteomes" id="UP001321760"/>
    </source>
</evidence>